<feature type="transmembrane region" description="Helical" evidence="1">
    <location>
        <begin position="109"/>
        <end position="128"/>
    </location>
</feature>
<gene>
    <name evidence="3" type="ORF">OKW52_21905</name>
</gene>
<keyword evidence="3" id="KW-0645">Protease</keyword>
<comment type="caution">
    <text evidence="3">The sequence shown here is derived from an EMBL/GenBank/DDBJ whole genome shotgun (WGS) entry which is preliminary data.</text>
</comment>
<keyword evidence="3" id="KW-0482">Metalloprotease</keyword>
<keyword evidence="1" id="KW-0812">Transmembrane</keyword>
<evidence type="ECO:0000313" key="4">
    <source>
        <dbReference type="Proteomes" id="UP001208938"/>
    </source>
</evidence>
<dbReference type="Pfam" id="PF02517">
    <property type="entry name" value="Rce1-like"/>
    <property type="match status" value="1"/>
</dbReference>
<proteinExistence type="predicted"/>
<dbReference type="RefSeq" id="WP_264507574.1">
    <property type="nucleotide sequence ID" value="NZ_JAPDFL010000001.1"/>
</dbReference>
<dbReference type="GO" id="GO:0008237">
    <property type="term" value="F:metallopeptidase activity"/>
    <property type="evidence" value="ECO:0007669"/>
    <property type="project" value="UniProtKB-KW"/>
</dbReference>
<evidence type="ECO:0000313" key="3">
    <source>
        <dbReference type="EMBL" id="MCW1934828.1"/>
    </source>
</evidence>
<dbReference type="Proteomes" id="UP001208938">
    <property type="component" value="Unassembled WGS sequence"/>
</dbReference>
<dbReference type="InterPro" id="IPR003675">
    <property type="entry name" value="Rce1/LyrA-like_dom"/>
</dbReference>
<evidence type="ECO:0000259" key="2">
    <source>
        <dbReference type="Pfam" id="PF02517"/>
    </source>
</evidence>
<accession>A0ABT3H539</accession>
<feature type="transmembrane region" description="Helical" evidence="1">
    <location>
        <begin position="140"/>
        <end position="160"/>
    </location>
</feature>
<keyword evidence="1" id="KW-1133">Transmembrane helix</keyword>
<evidence type="ECO:0000256" key="1">
    <source>
        <dbReference type="SAM" id="Phobius"/>
    </source>
</evidence>
<feature type="transmembrane region" description="Helical" evidence="1">
    <location>
        <begin position="204"/>
        <end position="222"/>
    </location>
</feature>
<reference evidence="3 4" key="1">
    <citation type="submission" date="2022-10" db="EMBL/GenBank/DDBJ databases">
        <title>Pararhodobacter sp. nov., isolated from marine algae.</title>
        <authorList>
            <person name="Choi B.J."/>
            <person name="Kim J.M."/>
            <person name="Lee J.K."/>
            <person name="Choi D.G."/>
            <person name="Jeon C.O."/>
        </authorList>
    </citation>
    <scope>NUCLEOTIDE SEQUENCE [LARGE SCALE GENOMIC DNA]</scope>
    <source>
        <strain evidence="3 4">ZQ420</strain>
    </source>
</reference>
<dbReference type="EMBL" id="JAPDFL010000001">
    <property type="protein sequence ID" value="MCW1934828.1"/>
    <property type="molecule type" value="Genomic_DNA"/>
</dbReference>
<feature type="transmembrane region" description="Helical" evidence="1">
    <location>
        <begin position="67"/>
        <end position="89"/>
    </location>
</feature>
<feature type="transmembrane region" description="Helical" evidence="1">
    <location>
        <begin position="181"/>
        <end position="198"/>
    </location>
</feature>
<organism evidence="3 4">
    <name type="scientific">Pararhodobacter zhoushanensis</name>
    <dbReference type="NCBI Taxonomy" id="2479545"/>
    <lineage>
        <taxon>Bacteria</taxon>
        <taxon>Pseudomonadati</taxon>
        <taxon>Pseudomonadota</taxon>
        <taxon>Alphaproteobacteria</taxon>
        <taxon>Rhodobacterales</taxon>
        <taxon>Paracoccaceae</taxon>
        <taxon>Pararhodobacter</taxon>
    </lineage>
</organism>
<keyword evidence="1" id="KW-0472">Membrane</keyword>
<keyword evidence="4" id="KW-1185">Reference proteome</keyword>
<feature type="transmembrane region" description="Helical" evidence="1">
    <location>
        <begin position="273"/>
        <end position="293"/>
    </location>
</feature>
<keyword evidence="3" id="KW-0378">Hydrolase</keyword>
<name>A0ABT3H539_9RHOB</name>
<sequence>MIPPSYEPLVAPARPRRQLWRTVLGLAVALAIYVLWMVAMGAVLWAWQGGDVFSVQLGRISTGSDPWSLVLLLSTFLGGWAGLWVTMHLLHRRSLRSLLGRAPLVLRDFVIGVGAMALIGGTMTLAIAPWLPPLALTPDLGVWLTFLPLALLGILIQTGAEELVFRGYVQSQLAARFAQPLVYLIVPSLLFGMAHFNAEELGGLAWVVVASTALFGLIASDLTQRTGALGLAWGLHFANNVLAILVISVMGGLDGLALLRLPDGAAGEELLRPLLYSDMILMVAVWAACRLWVRRR</sequence>
<protein>
    <submittedName>
        <fullName evidence="3">CPBP family intramembrane metalloprotease</fullName>
    </submittedName>
</protein>
<feature type="domain" description="CAAX prenyl protease 2/Lysostaphin resistance protein A-like" evidence="2">
    <location>
        <begin position="145"/>
        <end position="242"/>
    </location>
</feature>
<feature type="transmembrane region" description="Helical" evidence="1">
    <location>
        <begin position="229"/>
        <end position="253"/>
    </location>
</feature>
<feature type="transmembrane region" description="Helical" evidence="1">
    <location>
        <begin position="23"/>
        <end position="47"/>
    </location>
</feature>